<dbReference type="EMBL" id="VVYV01000031">
    <property type="protein sequence ID" value="KAA5415691.1"/>
    <property type="molecule type" value="Genomic_DNA"/>
</dbReference>
<reference evidence="2 8" key="1">
    <citation type="journal article" date="2015" name="Science">
        <title>Genetic determinants of in vivo fitness and diet responsiveness in multiple human gut Bacteroides.</title>
        <authorList>
            <person name="Wu M."/>
            <person name="McNulty N.P."/>
            <person name="Rodionov D.A."/>
            <person name="Khoroshkin M.S."/>
            <person name="Griffin N.W."/>
            <person name="Cheng J."/>
            <person name="Latreille P."/>
            <person name="Kerstetter R.A."/>
            <person name="Terrapon N."/>
            <person name="Henrissat B."/>
            <person name="Osterman A.L."/>
            <person name="Gordon J.I."/>
        </authorList>
    </citation>
    <scope>NUCLEOTIDE SEQUENCE [LARGE SCALE GENOMIC DNA]</scope>
    <source>
        <strain evidence="2 8">WH2</strain>
    </source>
</reference>
<evidence type="ECO:0000259" key="1">
    <source>
        <dbReference type="PROSITE" id="PS51729"/>
    </source>
</evidence>
<keyword evidence="6" id="KW-0012">Acyltransferase</keyword>
<reference evidence="10 11" key="3">
    <citation type="journal article" date="2019" name="Nat. Med.">
        <title>A library of human gut bacterial isolates paired with longitudinal multiomics data enables mechanistic microbiome research.</title>
        <authorList>
            <person name="Poyet M."/>
            <person name="Groussin M."/>
            <person name="Gibbons S.M."/>
            <person name="Avila-Pacheco J."/>
            <person name="Jiang X."/>
            <person name="Kearney S.M."/>
            <person name="Perrotta A.R."/>
            <person name="Berdy B."/>
            <person name="Zhao S."/>
            <person name="Lieberman T.D."/>
            <person name="Swanson P.K."/>
            <person name="Smith M."/>
            <person name="Roesemann S."/>
            <person name="Alexander J.E."/>
            <person name="Rich S.A."/>
            <person name="Livny J."/>
            <person name="Vlamakis H."/>
            <person name="Clish C."/>
            <person name="Bullock K."/>
            <person name="Deik A."/>
            <person name="Scott J."/>
            <person name="Pierce K.A."/>
            <person name="Xavier R.J."/>
            <person name="Alm E.J."/>
        </authorList>
    </citation>
    <scope>NUCLEOTIDE SEQUENCE [LARGE SCALE GENOMIC DNA]</scope>
    <source>
        <strain evidence="5 11">BIOML-A6</strain>
        <strain evidence="3 10">BIOML-A7</strain>
        <strain evidence="4 12">BIOML-A8</strain>
    </source>
</reference>
<evidence type="ECO:0000313" key="11">
    <source>
        <dbReference type="Proteomes" id="UP000448877"/>
    </source>
</evidence>
<dbReference type="EMBL" id="VVYW01000031">
    <property type="protein sequence ID" value="KAA5402996.1"/>
    <property type="molecule type" value="Genomic_DNA"/>
</dbReference>
<dbReference type="InterPro" id="IPR045057">
    <property type="entry name" value="Gcn5-rel_NAT"/>
</dbReference>
<dbReference type="GO" id="GO:0016746">
    <property type="term" value="F:acyltransferase activity"/>
    <property type="evidence" value="ECO:0007669"/>
    <property type="project" value="UniProtKB-KW"/>
</dbReference>
<evidence type="ECO:0000313" key="2">
    <source>
        <dbReference type="EMBL" id="ALJ58312.1"/>
    </source>
</evidence>
<dbReference type="EMBL" id="CP012801">
    <property type="protein sequence ID" value="ALJ58312.1"/>
    <property type="molecule type" value="Genomic_DNA"/>
</dbReference>
<evidence type="ECO:0000313" key="3">
    <source>
        <dbReference type="EMBL" id="KAA5402996.1"/>
    </source>
</evidence>
<dbReference type="EMBL" id="QRVJ01000008">
    <property type="protein sequence ID" value="RGS36720.1"/>
    <property type="molecule type" value="Genomic_DNA"/>
</dbReference>
<name>A0A0P0GME0_9BACE</name>
<evidence type="ECO:0000313" key="4">
    <source>
        <dbReference type="EMBL" id="KAA5414282.1"/>
    </source>
</evidence>
<dbReference type="EMBL" id="JAVSNH010000001">
    <property type="protein sequence ID" value="MDT4510746.1"/>
    <property type="molecule type" value="Genomic_DNA"/>
</dbReference>
<dbReference type="Proteomes" id="UP001266995">
    <property type="component" value="Unassembled WGS sequence"/>
</dbReference>
<dbReference type="PATRIC" id="fig|246787.4.peg.1082"/>
<dbReference type="Proteomes" id="UP000061809">
    <property type="component" value="Chromosome"/>
</dbReference>
<gene>
    <name evidence="2" type="ORF">BcellWH2_01050</name>
    <name evidence="7" type="ORF">DWX97_11205</name>
    <name evidence="5" type="ORF">F2Y81_17570</name>
    <name evidence="3" type="ORF">F2Y86_24905</name>
    <name evidence="4" type="ORF">F2Y87_24175</name>
    <name evidence="6" type="ORF">RO785_07095</name>
</gene>
<evidence type="ECO:0000313" key="8">
    <source>
        <dbReference type="Proteomes" id="UP000061809"/>
    </source>
</evidence>
<dbReference type="PANTHER" id="PTHR31435:SF10">
    <property type="entry name" value="BSR4717 PROTEIN"/>
    <property type="match status" value="1"/>
</dbReference>
<keyword evidence="3" id="KW-0808">Transferase</keyword>
<evidence type="ECO:0000313" key="12">
    <source>
        <dbReference type="Proteomes" id="UP000482653"/>
    </source>
</evidence>
<organism evidence="2 8">
    <name type="scientific">Bacteroides cellulosilyticus</name>
    <dbReference type="NCBI Taxonomy" id="246787"/>
    <lineage>
        <taxon>Bacteria</taxon>
        <taxon>Pseudomonadati</taxon>
        <taxon>Bacteroidota</taxon>
        <taxon>Bacteroidia</taxon>
        <taxon>Bacteroidales</taxon>
        <taxon>Bacteroidaceae</taxon>
        <taxon>Bacteroides</taxon>
    </lineage>
</organism>
<evidence type="ECO:0000313" key="6">
    <source>
        <dbReference type="EMBL" id="MDT4510746.1"/>
    </source>
</evidence>
<evidence type="ECO:0000313" key="7">
    <source>
        <dbReference type="EMBL" id="RGS36720.1"/>
    </source>
</evidence>
<sequence>MEADYELIDNEERHQYEFHVDKYTPKIEYIKSTNGEIYLTHTEVPTQLGGKGIGSQLVEKALKDIEKQGLRLVPLCPFVAGYIHKHPEWKRIVMKGIHIQ</sequence>
<dbReference type="Proteomes" id="UP000448877">
    <property type="component" value="Unassembled WGS sequence"/>
</dbReference>
<evidence type="ECO:0000313" key="5">
    <source>
        <dbReference type="EMBL" id="KAA5415691.1"/>
    </source>
</evidence>
<reference evidence="7 9" key="2">
    <citation type="submission" date="2018-08" db="EMBL/GenBank/DDBJ databases">
        <title>A genome reference for cultivated species of the human gut microbiota.</title>
        <authorList>
            <person name="Zou Y."/>
            <person name="Xue W."/>
            <person name="Luo G."/>
        </authorList>
    </citation>
    <scope>NUCLEOTIDE SEQUENCE [LARGE SCALE GENOMIC DNA]</scope>
    <source>
        <strain evidence="7 9">AF22-3AC</strain>
    </source>
</reference>
<reference evidence="6" key="4">
    <citation type="submission" date="2023-08" db="EMBL/GenBank/DDBJ databases">
        <title>Reintroducing virulent viruses to syntetic microbiomes.</title>
        <authorList>
            <person name="Wilde J."/>
            <person name="Boyes R."/>
            <person name="Robinson A.V."/>
            <person name="Daisley B.A."/>
            <person name="Allen-Vercoe E."/>
        </authorList>
    </citation>
    <scope>NUCLEOTIDE SEQUENCE</scope>
    <source>
        <strain evidence="6">225I_12FAA</strain>
    </source>
</reference>
<dbReference type="Proteomes" id="UP000325055">
    <property type="component" value="Unassembled WGS sequence"/>
</dbReference>
<dbReference type="PROSITE" id="PS51729">
    <property type="entry name" value="GNAT_YJDJ"/>
    <property type="match status" value="1"/>
</dbReference>
<dbReference type="AlphaFoldDB" id="A0A0P0GME0"/>
<dbReference type="Pfam" id="PF14542">
    <property type="entry name" value="Acetyltransf_CG"/>
    <property type="match status" value="1"/>
</dbReference>
<dbReference type="KEGG" id="bcel:BcellWH2_01050"/>
<dbReference type="SUPFAM" id="SSF55729">
    <property type="entry name" value="Acyl-CoA N-acyltransferases (Nat)"/>
    <property type="match status" value="1"/>
</dbReference>
<protein>
    <submittedName>
        <fullName evidence="3 6">N-acetyltransferase</fullName>
        <ecNumber evidence="6">2.3.1.-</ecNumber>
    </submittedName>
</protein>
<dbReference type="InterPro" id="IPR031165">
    <property type="entry name" value="GNAT_YJDJ"/>
</dbReference>
<dbReference type="Proteomes" id="UP000482653">
    <property type="component" value="Unassembled WGS sequence"/>
</dbReference>
<accession>A0A0P0GME0</accession>
<feature type="domain" description="N-acetyltransferase" evidence="1">
    <location>
        <begin position="8"/>
        <end position="94"/>
    </location>
</feature>
<evidence type="ECO:0000313" key="9">
    <source>
        <dbReference type="Proteomes" id="UP000283341"/>
    </source>
</evidence>
<dbReference type="Gene3D" id="3.40.630.30">
    <property type="match status" value="1"/>
</dbReference>
<proteinExistence type="predicted"/>
<dbReference type="EMBL" id="VVYX01000040">
    <property type="protein sequence ID" value="KAA5414282.1"/>
    <property type="molecule type" value="Genomic_DNA"/>
</dbReference>
<dbReference type="PANTHER" id="PTHR31435">
    <property type="entry name" value="PROTEIN NATD1"/>
    <property type="match status" value="1"/>
</dbReference>
<dbReference type="GeneID" id="66307514"/>
<dbReference type="Proteomes" id="UP000283341">
    <property type="component" value="Unassembled WGS sequence"/>
</dbReference>
<dbReference type="EC" id="2.3.1.-" evidence="6"/>
<evidence type="ECO:0000313" key="10">
    <source>
        <dbReference type="Proteomes" id="UP000325055"/>
    </source>
</evidence>
<dbReference type="InterPro" id="IPR016181">
    <property type="entry name" value="Acyl_CoA_acyltransferase"/>
</dbReference>
<dbReference type="RefSeq" id="WP_007214485.1">
    <property type="nucleotide sequence ID" value="NZ_CAXSKE010000009.1"/>
</dbReference>